<organism evidence="1 2">
    <name type="scientific">Antiquaquibacter soli</name>
    <dbReference type="NCBI Taxonomy" id="3064523"/>
    <lineage>
        <taxon>Bacteria</taxon>
        <taxon>Bacillati</taxon>
        <taxon>Actinomycetota</taxon>
        <taxon>Actinomycetes</taxon>
        <taxon>Micrococcales</taxon>
        <taxon>Microbacteriaceae</taxon>
        <taxon>Antiquaquibacter</taxon>
    </lineage>
</organism>
<gene>
    <name evidence="1" type="ORF">Q5716_10175</name>
</gene>
<comment type="caution">
    <text evidence="1">The sequence shown here is derived from an EMBL/GenBank/DDBJ whole genome shotgun (WGS) entry which is preliminary data.</text>
</comment>
<proteinExistence type="predicted"/>
<evidence type="ECO:0000313" key="1">
    <source>
        <dbReference type="EMBL" id="MDO7882591.1"/>
    </source>
</evidence>
<reference evidence="1 2" key="1">
    <citation type="submission" date="2023-07" db="EMBL/GenBank/DDBJ databases">
        <title>Protaetiibacter sp. nov WY-16 isolated from soil.</title>
        <authorList>
            <person name="Liu B."/>
            <person name="Wan Y."/>
        </authorList>
    </citation>
    <scope>NUCLEOTIDE SEQUENCE [LARGE SCALE GENOMIC DNA]</scope>
    <source>
        <strain evidence="1 2">WY-16</strain>
    </source>
</reference>
<accession>A0ABT9BNH6</accession>
<protein>
    <submittedName>
        <fullName evidence="1">Uncharacterized protein</fullName>
    </submittedName>
</protein>
<evidence type="ECO:0000313" key="2">
    <source>
        <dbReference type="Proteomes" id="UP001241072"/>
    </source>
</evidence>
<dbReference type="Proteomes" id="UP001241072">
    <property type="component" value="Unassembled WGS sequence"/>
</dbReference>
<keyword evidence="2" id="KW-1185">Reference proteome</keyword>
<name>A0ABT9BNH6_9MICO</name>
<dbReference type="EMBL" id="JAUQUB010000002">
    <property type="protein sequence ID" value="MDO7882591.1"/>
    <property type="molecule type" value="Genomic_DNA"/>
</dbReference>
<dbReference type="RefSeq" id="WP_305003024.1">
    <property type="nucleotide sequence ID" value="NZ_JAUQUB010000002.1"/>
</dbReference>
<sequence>MDTLTPDAGRVLDALGLHMLLLGVGRFAVTSVDPPRIEGVLDLHPDQRPSEAVAAACLAIDDQQLDALSFDRRDRWGEVQHLVRVRYVLEGTRWDVDFTVRPAGLQER</sequence>